<accession>A0ABD3QHV6</accession>
<feature type="transmembrane region" description="Helical" evidence="2">
    <location>
        <begin position="582"/>
        <end position="602"/>
    </location>
</feature>
<feature type="compositionally biased region" description="Polar residues" evidence="1">
    <location>
        <begin position="277"/>
        <end position="287"/>
    </location>
</feature>
<keyword evidence="2" id="KW-0812">Transmembrane</keyword>
<reference evidence="3 4" key="1">
    <citation type="journal article" date="2020" name="G3 (Bethesda)">
        <title>Improved Reference Genome for Cyclotella cryptica CCMP332, a Model for Cell Wall Morphogenesis, Salinity Adaptation, and Lipid Production in Diatoms (Bacillariophyta).</title>
        <authorList>
            <person name="Roberts W.R."/>
            <person name="Downey K.M."/>
            <person name="Ruck E.C."/>
            <person name="Traller J.C."/>
            <person name="Alverson A.J."/>
        </authorList>
    </citation>
    <scope>NUCLEOTIDE SEQUENCE [LARGE SCALE GENOMIC DNA]</scope>
    <source>
        <strain evidence="3 4">CCMP332</strain>
    </source>
</reference>
<keyword evidence="4" id="KW-1185">Reference proteome</keyword>
<organism evidence="3 4">
    <name type="scientific">Cyclotella cryptica</name>
    <dbReference type="NCBI Taxonomy" id="29204"/>
    <lineage>
        <taxon>Eukaryota</taxon>
        <taxon>Sar</taxon>
        <taxon>Stramenopiles</taxon>
        <taxon>Ochrophyta</taxon>
        <taxon>Bacillariophyta</taxon>
        <taxon>Coscinodiscophyceae</taxon>
        <taxon>Thalassiosirophycidae</taxon>
        <taxon>Stephanodiscales</taxon>
        <taxon>Stephanodiscaceae</taxon>
        <taxon>Cyclotella</taxon>
    </lineage>
</organism>
<proteinExistence type="predicted"/>
<name>A0ABD3QHV6_9STRA</name>
<feature type="transmembrane region" description="Helical" evidence="2">
    <location>
        <begin position="608"/>
        <end position="628"/>
    </location>
</feature>
<feature type="region of interest" description="Disordered" evidence="1">
    <location>
        <begin position="269"/>
        <end position="289"/>
    </location>
</feature>
<sequence>MSINVILNSHVLAISINFDLWDGHYAWLEPVLPVFYRSSTVGTSDHPPHLLIHPSDVVEMSSFGTSTKTKPQPPAALESLKASTTLITFIVIRRNTSTADLRVDASSRDDSPCLPIKQNNTRQYAFPTRNAARPSPRYSVSKQHSTLGVPSIRIAHSGPLSNSGSFTAQLQSSDVHKSKSMGLLTGIFQRHRERRRSRNILPTAEYSHPSADRLNTRTATTTRSWKNIWHGAIRGFKDNYALQIGKHTQVDDERRSTVTGLGSPPILAGRNFGPSFPSRTQQTNPFSSHHRYKSTTLTASNMLRISKVQSFASSSTALNMVLSTPESIIEQVSTQKLLDALIDESVRTSSREPIMMQFNPKRGWIWRQWRGTVFSETWKSGLLNMTLATFVVFLYKMYPNLKDLLHGFSILWGQLLSSYGLWRKCYDYSRRLQGRLNDLGMSLAAHATRVTPSSPDIPSTYTPQSRQALELVSRYVRVFNLLTYASFTRSHRPILTPRGMRRLVERGILTPKEREILIDAEIPATQRHNAVLVWLIRLFVEGRQTGVFEGGYGFEEQFMEKCHVIRAQYGAIGDELQGRMPLAYAHIVQVLLDVVLWMYPFMALSTGMAWYIGVLGTLLLTMFYQGLFDLAKQFLDPYDNENYGKGDDPLVVDTLIAETNAGSVRWMNSFQQQPWNKQLLKDGEMYDSLLPLRGYSVEELLEKEAQEEAERKEKERILQEKKKRDEEKERESARHLLLENFEHMQNGTQSLVMRSNGTAILSSRAENIMAKRRDSDVTNRTLLEVSGGQVISATSLFPSKALVNETSGTVELESVESDFNEANVAVHKVLTLDDGSIVTRDDNVVIDGTKLKAFQQNRRKEDSAILEDLETSRAIVSWDKIGGKTPNFAESIKEVKKYEELTRDSGRLSSEGELINFKEDDDDLLSSEDLEYDDVDFDPFVIEWFEEVGPDGKEIRLSQMLADEDWSHLNDDYEVDEEPQNNTMGYDEFTRKANEIIEQVEDEIAETKEILGSSPGSQAEYDAKKRLSTTSLPKQKRVLEESEPLYDQTRLDPISQLWGAPPGVLGLREDDEDEQQQTINEELDFSNIYSLWGMPQTSKASIEEEDDVYSPPIDGVKQLWRDEALVDPRDLAPEQDSLTTPMGYSEFTGLEWWDKVSPDGKEIRLSMMLADEEYEEERKDEEEQPMTFEQFAMETENLIQMVEEERKETEAILNAPPNANFLEEENEDSVDTSVSLEDTFNIVASSEKFEEMVMSLSQGEGVPGENENRTKLDDDISILEMDVNDVLSNDTILSSDDVTNQI</sequence>
<feature type="region of interest" description="Disordered" evidence="1">
    <location>
        <begin position="710"/>
        <end position="731"/>
    </location>
</feature>
<gene>
    <name evidence="3" type="ORF">HJC23_002244</name>
</gene>
<keyword evidence="2" id="KW-1133">Transmembrane helix</keyword>
<evidence type="ECO:0000313" key="4">
    <source>
        <dbReference type="Proteomes" id="UP001516023"/>
    </source>
</evidence>
<protein>
    <submittedName>
        <fullName evidence="3">Uncharacterized protein</fullName>
    </submittedName>
</protein>
<dbReference type="EMBL" id="JABMIG020000041">
    <property type="protein sequence ID" value="KAL3799116.1"/>
    <property type="molecule type" value="Genomic_DNA"/>
</dbReference>
<evidence type="ECO:0000256" key="1">
    <source>
        <dbReference type="SAM" id="MobiDB-lite"/>
    </source>
</evidence>
<dbReference type="Proteomes" id="UP001516023">
    <property type="component" value="Unassembled WGS sequence"/>
</dbReference>
<evidence type="ECO:0000313" key="3">
    <source>
        <dbReference type="EMBL" id="KAL3799116.1"/>
    </source>
</evidence>
<keyword evidence="2" id="KW-0472">Membrane</keyword>
<comment type="caution">
    <text evidence="3">The sequence shown here is derived from an EMBL/GenBank/DDBJ whole genome shotgun (WGS) entry which is preliminary data.</text>
</comment>
<evidence type="ECO:0000256" key="2">
    <source>
        <dbReference type="SAM" id="Phobius"/>
    </source>
</evidence>